<evidence type="ECO:0000256" key="2">
    <source>
        <dbReference type="SAM" id="Phobius"/>
    </source>
</evidence>
<keyword evidence="2" id="KW-0472">Membrane</keyword>
<name>A0ABT9HJ10_9GAMM</name>
<sequence length="77" mass="8874">MKTLKPMKPSKPVPSSKSKQHEQHKKSAPSVIATITDYFQRDDTLSLPQLRRLGLIYSSYRFVVSLFSMLMVYITAR</sequence>
<evidence type="ECO:0000256" key="1">
    <source>
        <dbReference type="SAM" id="MobiDB-lite"/>
    </source>
</evidence>
<organism evidence="3 4">
    <name type="scientific">Psychrobacter faecalis</name>
    <dbReference type="NCBI Taxonomy" id="180588"/>
    <lineage>
        <taxon>Bacteria</taxon>
        <taxon>Pseudomonadati</taxon>
        <taxon>Pseudomonadota</taxon>
        <taxon>Gammaproteobacteria</taxon>
        <taxon>Moraxellales</taxon>
        <taxon>Moraxellaceae</taxon>
        <taxon>Psychrobacter</taxon>
    </lineage>
</organism>
<dbReference type="Proteomes" id="UP001228171">
    <property type="component" value="Unassembled WGS sequence"/>
</dbReference>
<feature type="region of interest" description="Disordered" evidence="1">
    <location>
        <begin position="1"/>
        <end position="29"/>
    </location>
</feature>
<evidence type="ECO:0000313" key="4">
    <source>
        <dbReference type="Proteomes" id="UP001228171"/>
    </source>
</evidence>
<dbReference type="EMBL" id="JAVAJI010000025">
    <property type="protein sequence ID" value="MDP4545770.1"/>
    <property type="molecule type" value="Genomic_DNA"/>
</dbReference>
<comment type="caution">
    <text evidence="3">The sequence shown here is derived from an EMBL/GenBank/DDBJ whole genome shotgun (WGS) entry which is preliminary data.</text>
</comment>
<proteinExistence type="predicted"/>
<keyword evidence="2" id="KW-1133">Transmembrane helix</keyword>
<keyword evidence="2" id="KW-0812">Transmembrane</keyword>
<dbReference type="RefSeq" id="WP_226928897.1">
    <property type="nucleotide sequence ID" value="NZ_JAVAJI010000025.1"/>
</dbReference>
<reference evidence="3 4" key="1">
    <citation type="submission" date="2023-08" db="EMBL/GenBank/DDBJ databases">
        <authorList>
            <person name="Kumar R."/>
        </authorList>
    </citation>
    <scope>NUCLEOTIDE SEQUENCE [LARGE SCALE GENOMIC DNA]</scope>
    <source>
        <strain evidence="3 4">LUR13</strain>
    </source>
</reference>
<evidence type="ECO:0000313" key="3">
    <source>
        <dbReference type="EMBL" id="MDP4545770.1"/>
    </source>
</evidence>
<keyword evidence="4" id="KW-1185">Reference proteome</keyword>
<protein>
    <submittedName>
        <fullName evidence="3">Uncharacterized protein</fullName>
    </submittedName>
</protein>
<accession>A0ABT9HJ10</accession>
<feature type="transmembrane region" description="Helical" evidence="2">
    <location>
        <begin position="55"/>
        <end position="76"/>
    </location>
</feature>
<gene>
    <name evidence="3" type="ORF">Q8P09_11855</name>
</gene>